<gene>
    <name evidence="3" type="ORF">FE257_000845</name>
</gene>
<keyword evidence="4" id="KW-1185">Reference proteome</keyword>
<protein>
    <recommendedName>
        <fullName evidence="2">DUF4185 domain-containing protein</fullName>
    </recommendedName>
</protein>
<dbReference type="EMBL" id="VCAU01000106">
    <property type="protein sequence ID" value="KAF9885022.1"/>
    <property type="molecule type" value="Genomic_DNA"/>
</dbReference>
<comment type="caution">
    <text evidence="3">The sequence shown here is derived from an EMBL/GenBank/DDBJ whole genome shotgun (WGS) entry which is preliminary data.</text>
</comment>
<keyword evidence="1" id="KW-0732">Signal</keyword>
<accession>A0AAD4CEV0</accession>
<reference evidence="3" key="2">
    <citation type="submission" date="2020-02" db="EMBL/GenBank/DDBJ databases">
        <authorList>
            <person name="Gilchrist C.L.M."/>
            <person name="Chooi Y.-H."/>
        </authorList>
    </citation>
    <scope>NUCLEOTIDE SEQUENCE</scope>
    <source>
        <strain evidence="3">MST-FP2251</strain>
    </source>
</reference>
<evidence type="ECO:0000313" key="3">
    <source>
        <dbReference type="EMBL" id="KAF9885022.1"/>
    </source>
</evidence>
<name>A0AAD4CEV0_ASPNN</name>
<feature type="chain" id="PRO_5042021806" description="DUF4185 domain-containing protein" evidence="1">
    <location>
        <begin position="17"/>
        <end position="355"/>
    </location>
</feature>
<feature type="domain" description="DUF4185" evidence="2">
    <location>
        <begin position="33"/>
        <end position="351"/>
    </location>
</feature>
<reference evidence="3" key="1">
    <citation type="journal article" date="2019" name="Beilstein J. Org. Chem.">
        <title>Nanangenines: drimane sesquiterpenoids as the dominant metabolite cohort of a novel Australian fungus, Aspergillus nanangensis.</title>
        <authorList>
            <person name="Lacey H.J."/>
            <person name="Gilchrist C.L.M."/>
            <person name="Crombie A."/>
            <person name="Kalaitzis J.A."/>
            <person name="Vuong D."/>
            <person name="Rutledge P.J."/>
            <person name="Turner P."/>
            <person name="Pitt J.I."/>
            <person name="Lacey E."/>
            <person name="Chooi Y.H."/>
            <person name="Piggott A.M."/>
        </authorList>
    </citation>
    <scope>NUCLEOTIDE SEQUENCE</scope>
    <source>
        <strain evidence="3">MST-FP2251</strain>
    </source>
</reference>
<dbReference type="AlphaFoldDB" id="A0AAD4CEV0"/>
<dbReference type="Pfam" id="PF13810">
    <property type="entry name" value="DUF4185"/>
    <property type="match status" value="1"/>
</dbReference>
<evidence type="ECO:0000256" key="1">
    <source>
        <dbReference type="SAM" id="SignalP"/>
    </source>
</evidence>
<dbReference type="InterPro" id="IPR025442">
    <property type="entry name" value="DUF4185"/>
</dbReference>
<evidence type="ECO:0000313" key="4">
    <source>
        <dbReference type="Proteomes" id="UP001194746"/>
    </source>
</evidence>
<proteinExistence type="predicted"/>
<evidence type="ECO:0000259" key="2">
    <source>
        <dbReference type="Pfam" id="PF13810"/>
    </source>
</evidence>
<organism evidence="3 4">
    <name type="scientific">Aspergillus nanangensis</name>
    <dbReference type="NCBI Taxonomy" id="2582783"/>
    <lineage>
        <taxon>Eukaryota</taxon>
        <taxon>Fungi</taxon>
        <taxon>Dikarya</taxon>
        <taxon>Ascomycota</taxon>
        <taxon>Pezizomycotina</taxon>
        <taxon>Eurotiomycetes</taxon>
        <taxon>Eurotiomycetidae</taxon>
        <taxon>Eurotiales</taxon>
        <taxon>Aspergillaceae</taxon>
        <taxon>Aspergillus</taxon>
        <taxon>Aspergillus subgen. Circumdati</taxon>
    </lineage>
</organism>
<feature type="signal peptide" evidence="1">
    <location>
        <begin position="1"/>
        <end position="16"/>
    </location>
</feature>
<sequence length="355" mass="39338">MHILLSTILLSGLVSAQTGNSVYKKRLTGEDLDTNQRWSVAGTDLGIPYVLENGAIGYLFGDTFSTQWPEDGNGWRSPVMLRSAVHPGDEAGIIFDSAAGVAGDGEAPEITFNAHKADDGTGTGDWEFTVIPTDGISFNETGEQIVAYMSIRDWTSPWKTNYAGLAHSTDGNTFTRLETKWRNNADNEDPFQMWTMQRDGDWVFVFSVRSGRQAGPMMLQRVPWDKMADQTAYEGWGWNGQDWGWGRPCSPILEGTFGEPSVRKLDDGTWAMVYLNLGGVSPAIVSRTAEGPDQTWSEETVQVTWQQEPSLYGGFIHPWSTSKPNDLHLMVSKWATDPATKRSTAYHVSQYMGSL</sequence>
<dbReference type="Proteomes" id="UP001194746">
    <property type="component" value="Unassembled WGS sequence"/>
</dbReference>